<keyword evidence="2" id="KW-1185">Reference proteome</keyword>
<dbReference type="EMBL" id="LGRX02026389">
    <property type="protein sequence ID" value="KAK3250956.1"/>
    <property type="molecule type" value="Genomic_DNA"/>
</dbReference>
<organism evidence="1 2">
    <name type="scientific">Cymbomonas tetramitiformis</name>
    <dbReference type="NCBI Taxonomy" id="36881"/>
    <lineage>
        <taxon>Eukaryota</taxon>
        <taxon>Viridiplantae</taxon>
        <taxon>Chlorophyta</taxon>
        <taxon>Pyramimonadophyceae</taxon>
        <taxon>Pyramimonadales</taxon>
        <taxon>Pyramimonadaceae</taxon>
        <taxon>Cymbomonas</taxon>
    </lineage>
</organism>
<dbReference type="Proteomes" id="UP001190700">
    <property type="component" value="Unassembled WGS sequence"/>
</dbReference>
<comment type="caution">
    <text evidence="1">The sequence shown here is derived from an EMBL/GenBank/DDBJ whole genome shotgun (WGS) entry which is preliminary data.</text>
</comment>
<name>A0AAE0F3Q1_9CHLO</name>
<protein>
    <submittedName>
        <fullName evidence="1">Uncharacterized protein</fullName>
    </submittedName>
</protein>
<sequence length="159" mass="17082">MREGRAEVFFTSVPSLSGMVWMGLMFQAEHQGRMQRGESPGRVLAFGPGACCVDMRGGPALLGCGLRVYMVAGQVKEEVSPEWSMLGSLGVDGMHVAQYDDGNEVDHTLDEDPMEWLDAGEQTGGGYEGVCGVVAFCSTRARGGTTSYLAMDPYYLSHA</sequence>
<dbReference type="AlphaFoldDB" id="A0AAE0F3Q1"/>
<evidence type="ECO:0000313" key="2">
    <source>
        <dbReference type="Proteomes" id="UP001190700"/>
    </source>
</evidence>
<reference evidence="1 2" key="1">
    <citation type="journal article" date="2015" name="Genome Biol. Evol.">
        <title>Comparative Genomics of a Bacterivorous Green Alga Reveals Evolutionary Causalities and Consequences of Phago-Mixotrophic Mode of Nutrition.</title>
        <authorList>
            <person name="Burns J.A."/>
            <person name="Paasch A."/>
            <person name="Narechania A."/>
            <person name="Kim E."/>
        </authorList>
    </citation>
    <scope>NUCLEOTIDE SEQUENCE [LARGE SCALE GENOMIC DNA]</scope>
    <source>
        <strain evidence="1 2">PLY_AMNH</strain>
    </source>
</reference>
<accession>A0AAE0F3Q1</accession>
<gene>
    <name evidence="1" type="ORF">CYMTET_39696</name>
</gene>
<proteinExistence type="predicted"/>
<evidence type="ECO:0000313" key="1">
    <source>
        <dbReference type="EMBL" id="KAK3250956.1"/>
    </source>
</evidence>